<dbReference type="AlphaFoldDB" id="A0AAV1YSS8"/>
<keyword evidence="2" id="KW-1185">Reference proteome</keyword>
<proteinExistence type="predicted"/>
<sequence>MSKLETSLAVYCQLLPHTHHCIRYILASRLRHYFFYVFHNFRRLKRAFHVCL</sequence>
<protein>
    <submittedName>
        <fullName evidence="1">Uncharacterized protein</fullName>
    </submittedName>
</protein>
<name>A0AAV1YSS8_9ARAC</name>
<evidence type="ECO:0000313" key="2">
    <source>
        <dbReference type="Proteomes" id="UP001497382"/>
    </source>
</evidence>
<dbReference type="EMBL" id="CAXIEN010000004">
    <property type="protein sequence ID" value="CAL1261995.1"/>
    <property type="molecule type" value="Genomic_DNA"/>
</dbReference>
<comment type="caution">
    <text evidence="1">The sequence shown here is derived from an EMBL/GenBank/DDBJ whole genome shotgun (WGS) entry which is preliminary data.</text>
</comment>
<reference evidence="1 2" key="1">
    <citation type="submission" date="2024-04" db="EMBL/GenBank/DDBJ databases">
        <authorList>
            <person name="Rising A."/>
            <person name="Reimegard J."/>
            <person name="Sonavane S."/>
            <person name="Akerstrom W."/>
            <person name="Nylinder S."/>
            <person name="Hedman E."/>
            <person name="Kallberg Y."/>
        </authorList>
    </citation>
    <scope>NUCLEOTIDE SEQUENCE [LARGE SCALE GENOMIC DNA]</scope>
</reference>
<gene>
    <name evidence="1" type="ORF">LARSCL_LOCUS721</name>
</gene>
<evidence type="ECO:0000313" key="1">
    <source>
        <dbReference type="EMBL" id="CAL1261995.1"/>
    </source>
</evidence>
<organism evidence="1 2">
    <name type="scientific">Larinioides sclopetarius</name>
    <dbReference type="NCBI Taxonomy" id="280406"/>
    <lineage>
        <taxon>Eukaryota</taxon>
        <taxon>Metazoa</taxon>
        <taxon>Ecdysozoa</taxon>
        <taxon>Arthropoda</taxon>
        <taxon>Chelicerata</taxon>
        <taxon>Arachnida</taxon>
        <taxon>Araneae</taxon>
        <taxon>Araneomorphae</taxon>
        <taxon>Entelegynae</taxon>
        <taxon>Araneoidea</taxon>
        <taxon>Araneidae</taxon>
        <taxon>Larinioides</taxon>
    </lineage>
</organism>
<accession>A0AAV1YSS8</accession>
<dbReference type="Proteomes" id="UP001497382">
    <property type="component" value="Unassembled WGS sequence"/>
</dbReference>